<sequence length="312" mass="34791">MAPSLKISAGPSVSELKTVAVNHDLLPTEISTEHFQGRISVRIKDFSGEDPPGVEKKKEAEYFESGHGKGMSWSMQVQGRFLKEGGVNADDLVFGNEFDKSIKSHLPYGTSIALQFVKVIDPNLQHDLYGDKPWAFSPLVATMNRVQTAHIPSLEGSGNGFSGWPDFPTPEGDEAKEEEEAYVQDDVSSLFYEHGGGDKEGKLKNELEVDETTVSNLRFKLNPKAHDARKAWFGNKHQREKVVLGPKDVVTADFFNAFIDFNNLSLHIPFSGGLSFDLRKYWDGQPVRYVCKDNKSGTVFFVIQFDITDPDN</sequence>
<evidence type="ECO:0000313" key="1">
    <source>
        <dbReference type="EMBL" id="PWN49014.1"/>
    </source>
</evidence>
<evidence type="ECO:0000313" key="2">
    <source>
        <dbReference type="Proteomes" id="UP000245626"/>
    </source>
</evidence>
<gene>
    <name evidence="1" type="ORF">IE53DRAFT_388776</name>
</gene>
<protein>
    <submittedName>
        <fullName evidence="1">DUF1769-domain-containing protein</fullName>
    </submittedName>
</protein>
<proteinExistence type="predicted"/>
<dbReference type="Proteomes" id="UP000245626">
    <property type="component" value="Unassembled WGS sequence"/>
</dbReference>
<dbReference type="EMBL" id="KZ820109">
    <property type="protein sequence ID" value="PWN49014.1"/>
    <property type="molecule type" value="Genomic_DNA"/>
</dbReference>
<reference evidence="1 2" key="1">
    <citation type="journal article" date="2018" name="Mol. Biol. Evol.">
        <title>Broad Genomic Sampling Reveals a Smut Pathogenic Ancestry of the Fungal Clade Ustilaginomycotina.</title>
        <authorList>
            <person name="Kijpornyongpan T."/>
            <person name="Mondo S.J."/>
            <person name="Barry K."/>
            <person name="Sandor L."/>
            <person name="Lee J."/>
            <person name="Lipzen A."/>
            <person name="Pangilinan J."/>
            <person name="LaButti K."/>
            <person name="Hainaut M."/>
            <person name="Henrissat B."/>
            <person name="Grigoriev I.V."/>
            <person name="Spatafora J.W."/>
            <person name="Aime M.C."/>
        </authorList>
    </citation>
    <scope>NUCLEOTIDE SEQUENCE [LARGE SCALE GENOMIC DNA]</scope>
    <source>
        <strain evidence="1 2">SA 807</strain>
    </source>
</reference>
<name>A0ACD0NTD9_9BASI</name>
<accession>A0ACD0NTD9</accession>
<organism evidence="1 2">
    <name type="scientific">Violaceomyces palustris</name>
    <dbReference type="NCBI Taxonomy" id="1673888"/>
    <lineage>
        <taxon>Eukaryota</taxon>
        <taxon>Fungi</taxon>
        <taxon>Dikarya</taxon>
        <taxon>Basidiomycota</taxon>
        <taxon>Ustilaginomycotina</taxon>
        <taxon>Ustilaginomycetes</taxon>
        <taxon>Violaceomycetales</taxon>
        <taxon>Violaceomycetaceae</taxon>
        <taxon>Violaceomyces</taxon>
    </lineage>
</organism>
<keyword evidence="2" id="KW-1185">Reference proteome</keyword>